<evidence type="ECO:0000313" key="1">
    <source>
        <dbReference type="EMBL" id="KLO15991.1"/>
    </source>
</evidence>
<keyword evidence="2" id="KW-1185">Reference proteome</keyword>
<dbReference type="InParanoid" id="A0A0H2SG18"/>
<proteinExistence type="predicted"/>
<gene>
    <name evidence="1" type="ORF">SCHPADRAFT_901950</name>
</gene>
<dbReference type="Proteomes" id="UP000053477">
    <property type="component" value="Unassembled WGS sequence"/>
</dbReference>
<dbReference type="OrthoDB" id="3246872at2759"/>
<dbReference type="EMBL" id="KQ085922">
    <property type="protein sequence ID" value="KLO15991.1"/>
    <property type="molecule type" value="Genomic_DNA"/>
</dbReference>
<name>A0A0H2SG18_9AGAM</name>
<sequence>MPYAKSMAALRLDSDLDFDDQSVISGSQTRSTSIDLSSERALLSRRRHSTTSIQTFTTASTSRTLAGLKTLRQVALGPLVFIPVLARVASAKRELATIRRKSLPSPLFELRKVVEELLQLSDDTIPRHIRKSALRILKRSFQEFIHDIFLPFGQEVYDCYKLALNELCSDTLTSTLRNEDFYGFYYMIAAGANLPFKDGDLEKEDCRMIATIARSTSLPSLKLAGYVYLRIAWNRHSKRDKNPIAEETLREAAESVFHMTWSMYPYAIRQSAIDQLWYFERAPGSNPSFITSADMRFVLTHIMDLAEDPEAPDSGLPALARVWWFTSLPAWSEELSKNSSYKHRVGEILLNFTGATCSDGVRRETYQLLYRLSNVPTWSDVLDLSTLQQISMTFAGFCLTEQQNDVNKRRAMVREIRKIVSEAVETTPHATREVVTITKRLDVEAVKSKGGLSNRIASWMCIDDQLKNWESQAPSIDTHAMIENLSVFVLPDESLLDKIKFAGVLERVSTYAQTISQTREIAVDALFVLLNVRDWLGNISLSFDGTVTSL</sequence>
<reference evidence="1 2" key="1">
    <citation type="submission" date="2015-04" db="EMBL/GenBank/DDBJ databases">
        <title>Complete genome sequence of Schizopora paradoxa KUC8140, a cosmopolitan wood degrader in East Asia.</title>
        <authorList>
            <consortium name="DOE Joint Genome Institute"/>
            <person name="Min B."/>
            <person name="Park H."/>
            <person name="Jang Y."/>
            <person name="Kim J.-J."/>
            <person name="Kim K.H."/>
            <person name="Pangilinan J."/>
            <person name="Lipzen A."/>
            <person name="Riley R."/>
            <person name="Grigoriev I.V."/>
            <person name="Spatafora J.W."/>
            <person name="Choi I.-G."/>
        </authorList>
    </citation>
    <scope>NUCLEOTIDE SEQUENCE [LARGE SCALE GENOMIC DNA]</scope>
    <source>
        <strain evidence="1 2">KUC8140</strain>
    </source>
</reference>
<evidence type="ECO:0000313" key="2">
    <source>
        <dbReference type="Proteomes" id="UP000053477"/>
    </source>
</evidence>
<organism evidence="1 2">
    <name type="scientific">Schizopora paradoxa</name>
    <dbReference type="NCBI Taxonomy" id="27342"/>
    <lineage>
        <taxon>Eukaryota</taxon>
        <taxon>Fungi</taxon>
        <taxon>Dikarya</taxon>
        <taxon>Basidiomycota</taxon>
        <taxon>Agaricomycotina</taxon>
        <taxon>Agaricomycetes</taxon>
        <taxon>Hymenochaetales</taxon>
        <taxon>Schizoporaceae</taxon>
        <taxon>Schizopora</taxon>
    </lineage>
</organism>
<protein>
    <submittedName>
        <fullName evidence="1">Uncharacterized protein</fullName>
    </submittedName>
</protein>
<accession>A0A0H2SG18</accession>
<dbReference type="AlphaFoldDB" id="A0A0H2SG18"/>